<organism evidence="3 4">
    <name type="scientific">Rhodoferax ferrireducens</name>
    <dbReference type="NCBI Taxonomy" id="192843"/>
    <lineage>
        <taxon>Bacteria</taxon>
        <taxon>Pseudomonadati</taxon>
        <taxon>Pseudomonadota</taxon>
        <taxon>Betaproteobacteria</taxon>
        <taxon>Burkholderiales</taxon>
        <taxon>Comamonadaceae</taxon>
        <taxon>Rhodoferax</taxon>
    </lineage>
</organism>
<accession>A0A1W9KRN3</accession>
<feature type="domain" description="Flagellar hook-length control protein-like C-terminal" evidence="2">
    <location>
        <begin position="21"/>
        <end position="101"/>
    </location>
</feature>
<dbReference type="Proteomes" id="UP000192505">
    <property type="component" value="Unassembled WGS sequence"/>
</dbReference>
<dbReference type="InterPro" id="IPR038610">
    <property type="entry name" value="FliK-like_C_sf"/>
</dbReference>
<name>A0A1W9KRN3_9BURK</name>
<dbReference type="Gene3D" id="3.30.750.140">
    <property type="match status" value="1"/>
</dbReference>
<dbReference type="AlphaFoldDB" id="A0A1W9KRN3"/>
<dbReference type="PANTHER" id="PTHR37533:SF2">
    <property type="entry name" value="FLAGELLAR HOOK-LENGTH CONTROL PROTEIN"/>
    <property type="match status" value="1"/>
</dbReference>
<dbReference type="Pfam" id="PF02120">
    <property type="entry name" value="Flg_hook"/>
    <property type="match status" value="1"/>
</dbReference>
<sequence length="145" mass="14921">MNASYEVAAASAVVPEGQVAETVSYWASHGVQSAELTLDGLGDEPVEVRISVEGDQAQIDFRSNQPEVRQALESASAQLKALLSGEGLQLTGMSVGTSGRGSAQGEGGQPKPSSRQTKLVSVEPPRSSAARPANAAVGQALDLYV</sequence>
<dbReference type="InterPro" id="IPR052563">
    <property type="entry name" value="FliK"/>
</dbReference>
<dbReference type="PANTHER" id="PTHR37533">
    <property type="entry name" value="FLAGELLAR HOOK-LENGTH CONTROL PROTEIN"/>
    <property type="match status" value="1"/>
</dbReference>
<proteinExistence type="predicted"/>
<dbReference type="EMBL" id="MTEI01000012">
    <property type="protein sequence ID" value="OQW86962.1"/>
    <property type="molecule type" value="Genomic_DNA"/>
</dbReference>
<evidence type="ECO:0000259" key="2">
    <source>
        <dbReference type="Pfam" id="PF02120"/>
    </source>
</evidence>
<evidence type="ECO:0000313" key="3">
    <source>
        <dbReference type="EMBL" id="OQW86962.1"/>
    </source>
</evidence>
<feature type="region of interest" description="Disordered" evidence="1">
    <location>
        <begin position="91"/>
        <end position="134"/>
    </location>
</feature>
<dbReference type="InterPro" id="IPR021136">
    <property type="entry name" value="Flagellar_hook_control-like_C"/>
</dbReference>
<gene>
    <name evidence="3" type="ORF">BWK72_15635</name>
</gene>
<evidence type="ECO:0000256" key="1">
    <source>
        <dbReference type="SAM" id="MobiDB-lite"/>
    </source>
</evidence>
<evidence type="ECO:0000313" key="4">
    <source>
        <dbReference type="Proteomes" id="UP000192505"/>
    </source>
</evidence>
<reference evidence="3 4" key="1">
    <citation type="submission" date="2017-01" db="EMBL/GenBank/DDBJ databases">
        <title>Novel large sulfur bacteria in the metagenomes of groundwater-fed chemosynthetic microbial mats in the Lake Huron basin.</title>
        <authorList>
            <person name="Sharrar A.M."/>
            <person name="Flood B.E."/>
            <person name="Bailey J.V."/>
            <person name="Jones D.S."/>
            <person name="Biddanda B."/>
            <person name="Ruberg S.A."/>
            <person name="Marcus D.N."/>
            <person name="Dick G.J."/>
        </authorList>
    </citation>
    <scope>NUCLEOTIDE SEQUENCE [LARGE SCALE GENOMIC DNA]</scope>
    <source>
        <strain evidence="3">A7</strain>
    </source>
</reference>
<feature type="compositionally biased region" description="Gly residues" evidence="1">
    <location>
        <begin position="98"/>
        <end position="108"/>
    </location>
</feature>
<feature type="compositionally biased region" description="Low complexity" evidence="1">
    <location>
        <begin position="124"/>
        <end position="134"/>
    </location>
</feature>
<dbReference type="CDD" id="cd17470">
    <property type="entry name" value="T3SS_Flik_C"/>
    <property type="match status" value="1"/>
</dbReference>
<comment type="caution">
    <text evidence="3">The sequence shown here is derived from an EMBL/GenBank/DDBJ whole genome shotgun (WGS) entry which is preliminary data.</text>
</comment>
<protein>
    <recommendedName>
        <fullName evidence="2">Flagellar hook-length control protein-like C-terminal domain-containing protein</fullName>
    </recommendedName>
</protein>